<dbReference type="GO" id="GO:0005525">
    <property type="term" value="F:GTP binding"/>
    <property type="evidence" value="ECO:0007669"/>
    <property type="project" value="UniProtKB-KW"/>
</dbReference>
<feature type="region of interest" description="Disordered" evidence="6">
    <location>
        <begin position="1"/>
        <end position="72"/>
    </location>
</feature>
<reference evidence="9" key="1">
    <citation type="submission" date="2025-08" db="UniProtKB">
        <authorList>
            <consortium name="RefSeq"/>
        </authorList>
    </citation>
    <scope>IDENTIFICATION</scope>
    <source>
        <tissue evidence="9">Total insect</tissue>
    </source>
</reference>
<evidence type="ECO:0000313" key="9">
    <source>
        <dbReference type="RefSeq" id="XP_034232574.1"/>
    </source>
</evidence>
<dbReference type="PANTHER" id="PTHR45709">
    <property type="entry name" value="LARGE SUBUNIT GTPASE 1 HOMOLOG-RELATED"/>
    <property type="match status" value="1"/>
</dbReference>
<dbReference type="CTD" id="35338"/>
<evidence type="ECO:0000313" key="8">
    <source>
        <dbReference type="Proteomes" id="UP000515158"/>
    </source>
</evidence>
<evidence type="ECO:0000256" key="3">
    <source>
        <dbReference type="ARBA" id="ARBA00023134"/>
    </source>
</evidence>
<evidence type="ECO:0000256" key="2">
    <source>
        <dbReference type="ARBA" id="ARBA00022741"/>
    </source>
</evidence>
<dbReference type="GeneID" id="117640296"/>
<protein>
    <recommendedName>
        <fullName evidence="5">Guanine nucleotide-binding protein-like 1</fullName>
    </recommendedName>
</protein>
<name>A0A6P8ZHW7_THRPL</name>
<keyword evidence="8" id="KW-1185">Reference proteome</keyword>
<dbReference type="InParanoid" id="A0A6P8ZHW7"/>
<dbReference type="InterPro" id="IPR030378">
    <property type="entry name" value="G_CP_dom"/>
</dbReference>
<comment type="function">
    <text evidence="4">Possible regulatory or functional link with the histocompatibility cluster.</text>
</comment>
<keyword evidence="3" id="KW-0342">GTP-binding</keyword>
<evidence type="ECO:0000259" key="7">
    <source>
        <dbReference type="PROSITE" id="PS51721"/>
    </source>
</evidence>
<dbReference type="PANTHER" id="PTHR45709:SF3">
    <property type="entry name" value="GUANINE NUCLEOTIDE-BINDING PROTEIN-LIKE 1"/>
    <property type="match status" value="1"/>
</dbReference>
<dbReference type="InterPro" id="IPR027417">
    <property type="entry name" value="P-loop_NTPase"/>
</dbReference>
<keyword evidence="2" id="KW-0547">Nucleotide-binding</keyword>
<dbReference type="PROSITE" id="PS51721">
    <property type="entry name" value="G_CP"/>
    <property type="match status" value="1"/>
</dbReference>
<proteinExistence type="predicted"/>
<dbReference type="AlphaFoldDB" id="A0A6P8ZHW7"/>
<dbReference type="PRINTS" id="PR00326">
    <property type="entry name" value="GTP1OBG"/>
</dbReference>
<dbReference type="Proteomes" id="UP000515158">
    <property type="component" value="Unplaced"/>
</dbReference>
<dbReference type="Gene3D" id="3.40.50.300">
    <property type="entry name" value="P-loop containing nucleotide triphosphate hydrolases"/>
    <property type="match status" value="1"/>
</dbReference>
<dbReference type="FunCoup" id="A0A6P8ZHW7">
    <property type="interactions" value="789"/>
</dbReference>
<feature type="domain" description="CP-type G" evidence="7">
    <location>
        <begin position="165"/>
        <end position="398"/>
    </location>
</feature>
<feature type="compositionally biased region" description="Acidic residues" evidence="6">
    <location>
        <begin position="552"/>
        <end position="561"/>
    </location>
</feature>
<dbReference type="GO" id="GO:0003924">
    <property type="term" value="F:GTPase activity"/>
    <property type="evidence" value="ECO:0007669"/>
    <property type="project" value="InterPro"/>
</dbReference>
<feature type="compositionally biased region" description="Polar residues" evidence="6">
    <location>
        <begin position="55"/>
        <end position="69"/>
    </location>
</feature>
<keyword evidence="1" id="KW-0597">Phosphoprotein</keyword>
<dbReference type="InterPro" id="IPR043358">
    <property type="entry name" value="GNL1-like"/>
</dbReference>
<gene>
    <name evidence="9" type="primary">LOC117640296</name>
</gene>
<evidence type="ECO:0000256" key="5">
    <source>
        <dbReference type="ARBA" id="ARBA00039902"/>
    </source>
</evidence>
<feature type="region of interest" description="Disordered" evidence="6">
    <location>
        <begin position="532"/>
        <end position="591"/>
    </location>
</feature>
<dbReference type="RefSeq" id="XP_034232574.1">
    <property type="nucleotide sequence ID" value="XM_034376683.1"/>
</dbReference>
<dbReference type="KEGG" id="tpal:117640296"/>
<dbReference type="OrthoDB" id="391988at2759"/>
<sequence>MPQGRKKVPFSGKAKKQQLLAKRQQKAVIATPGLHHGGADDESESSLPGDRVRKLNSQPNARGSKSNPNRYALQFHRETEAEIKERKEAARKGIVPVTEEGFEIDADTYFTPELDFPTRPPWNHNMSTAELESREHRYFTEYVSKLEKKFDWKEMSYFELNLETWRQLWRVLEMSDVILLIVDIRFPALMFPPSLYKYVTETLKKDMILVLNKVDLAPAPLVLAWQHYFKEKYPELHVLLFTSYPDYNLRLSADVPRKEGGLQTRRRRGKMRMAAEGAQKLLEACKNIVKDQVDLSSWETKIAEEMELEFETDELEVAETINLKKQDTAFLEHEKYKDGTLTIGCVGQPNVGKSSLLNAIMGKKVVSVSKTPGHTKHFQTIWLTNTVRLCDCPGLVFPSKVQKVQQILMGSFPIAQVREPFSTVQYIAERLDLVQLLKLQHPEGDDEWSAMDICDGWALKRSFYTAKAARLDAYRAANHLLRMALDGKITVCLHPPEYGKKKESWAVHPEVEIVRWIQAREKDHATPLQLDLSSDDEEDQAVLQAQGRRVDDEEEEGDDADGSSNGGSSDDDVSPIQATNKFAALGDEDDD</sequence>
<evidence type="ECO:0000256" key="4">
    <source>
        <dbReference type="ARBA" id="ARBA00037770"/>
    </source>
</evidence>
<dbReference type="Pfam" id="PF01926">
    <property type="entry name" value="MMR_HSR1"/>
    <property type="match status" value="1"/>
</dbReference>
<organism evidence="9">
    <name type="scientific">Thrips palmi</name>
    <name type="common">Melon thrips</name>
    <dbReference type="NCBI Taxonomy" id="161013"/>
    <lineage>
        <taxon>Eukaryota</taxon>
        <taxon>Metazoa</taxon>
        <taxon>Ecdysozoa</taxon>
        <taxon>Arthropoda</taxon>
        <taxon>Hexapoda</taxon>
        <taxon>Insecta</taxon>
        <taxon>Pterygota</taxon>
        <taxon>Neoptera</taxon>
        <taxon>Paraneoptera</taxon>
        <taxon>Thysanoptera</taxon>
        <taxon>Terebrantia</taxon>
        <taxon>Thripoidea</taxon>
        <taxon>Thripidae</taxon>
        <taxon>Thrips</taxon>
    </lineage>
</organism>
<dbReference type="CDD" id="cd01857">
    <property type="entry name" value="HSR1_MMR1"/>
    <property type="match status" value="1"/>
</dbReference>
<dbReference type="InterPro" id="IPR006073">
    <property type="entry name" value="GTP-bd"/>
</dbReference>
<feature type="compositionally biased region" description="Basic residues" evidence="6">
    <location>
        <begin position="1"/>
        <end position="16"/>
    </location>
</feature>
<dbReference type="SUPFAM" id="SSF52540">
    <property type="entry name" value="P-loop containing nucleoside triphosphate hydrolases"/>
    <property type="match status" value="1"/>
</dbReference>
<evidence type="ECO:0000256" key="1">
    <source>
        <dbReference type="ARBA" id="ARBA00022553"/>
    </source>
</evidence>
<accession>A0A6P8ZHW7</accession>
<evidence type="ECO:0000256" key="6">
    <source>
        <dbReference type="SAM" id="MobiDB-lite"/>
    </source>
</evidence>